<proteinExistence type="predicted"/>
<keyword evidence="2" id="KW-0456">Lyase</keyword>
<dbReference type="AlphaFoldDB" id="A0A6M8FKP0"/>
<dbReference type="InterPro" id="IPR024685">
    <property type="entry name" value="Adenylate_cyclase_1_N"/>
</dbReference>
<dbReference type="NCBIfam" id="NF006982">
    <property type="entry name" value="PRK09450.2-2"/>
    <property type="match status" value="1"/>
</dbReference>
<feature type="domain" description="Adenylate cyclase class-I N-terminal" evidence="1">
    <location>
        <begin position="21"/>
        <end position="217"/>
    </location>
</feature>
<sequence>MTRTQEIRPDINDGIDRKVLGQLRARFLKVNSGRLARAMQALSTRQQLVLKLLPLLLHVNHPLLPGYVSGTAPAGLCGFEPSDELLAEATRLTRSFIYKPRRGNPPLPIHGLFLMGSLGTVAQAEQSDMDLWVCHAPNLDSKALHELRKKCDLLEAWAATQGAEAHFFLVDPARFTIGDREDAQLTSDDCGTTQHYLLLDEFYRTAIWLGGRTPLWWLVPVYEEANYAAYTHALLSKRFIRAEEVLDLGHLARIPPGEFIGAGMWQLFKGIESPYKSVLKLLLTEVYASEHPRVECLSLRYKQAVFANHLDLDELDPYIVVYRRLEEYLTSRGELERLELIRRCLYLKVNKKLSSPPRNRAKSWQRLLFERLTGEWHWSQRELAMLDSRSQWKVRQVSAERRALVNELTYSYRFLSQFARSEQTGSQLNSRDLGVLGRRLYAAFERKAGKIEFINPGIAPDLAEDTLTLVHSASAEAGGETQWALYNGSLNGQEWPDFAPLKRARELIELLAWCHRNGVIDSSTRLSLHPGSSDLSEFELSNLLSSLQQTLPLPMPPVAEEALLHGAEPAEVLLLINVGLDPLKAHSQLNVHMTTGRTDSLGYSGVRENLVVTLDQVSLNSWNELLVSRYDGPNALLDCLRDYINGLSADGRHPRLQVRCFCRNRAAAIAQRVEELFRDVLVSLGSHRHSRYLLQVQQHYHVLELQPGQVSHSALADLPALIEHLGEEQADYSPLQVDRFALEGEDLALILPLGRPQCIQVFYRLDGQQAELSVLDEHNALWRQRLPYRDEQSLLTPLQRFLQSVLYRRNALLPLDNPLPAAALEVLYYEVLPAPPHRARHLERRTPPQAPVSHPFYDVQAIVEPADQAHVHVTLYCNHREFSELEYGADLFAAVARHILAQRRTSERYPCYITDLDLSRILGDGQAETIHYLRYKSELEAALNNALQNA</sequence>
<dbReference type="KEGG" id="pcam:HNE05_16710"/>
<dbReference type="EMBL" id="CP053697">
    <property type="protein sequence ID" value="QKE64922.1"/>
    <property type="molecule type" value="Genomic_DNA"/>
</dbReference>
<dbReference type="GO" id="GO:0006171">
    <property type="term" value="P:cAMP biosynthetic process"/>
    <property type="evidence" value="ECO:0007669"/>
    <property type="project" value="InterPro"/>
</dbReference>
<dbReference type="RefSeq" id="WP_173210306.1">
    <property type="nucleotide sequence ID" value="NZ_CP053697.2"/>
</dbReference>
<reference evidence="2" key="1">
    <citation type="submission" date="2020-07" db="EMBL/GenBank/DDBJ databases">
        <title>Nitrate ammonifying Pseudomonas campi sp. nov. isolated from German agricultural grassland.</title>
        <authorList>
            <person name="Timsy T."/>
            <person name="Ulrich A."/>
            <person name="Spanner T."/>
            <person name="Foesel B."/>
            <person name="Kolb S."/>
            <person name="Horn M.A."/>
            <person name="Behrendt U."/>
        </authorList>
    </citation>
    <scope>NUCLEOTIDE SEQUENCE</scope>
    <source>
        <strain evidence="2">S1-A32-2</strain>
    </source>
</reference>
<evidence type="ECO:0000259" key="1">
    <source>
        <dbReference type="Pfam" id="PF12633"/>
    </source>
</evidence>
<dbReference type="PIRSF" id="PIRSF001444">
    <property type="entry name" value="Adenylate_cycl"/>
    <property type="match status" value="1"/>
</dbReference>
<dbReference type="PANTHER" id="PTHR38760:SF1">
    <property type="entry name" value="ADENYLATE CYCLASE"/>
    <property type="match status" value="1"/>
</dbReference>
<evidence type="ECO:0000313" key="3">
    <source>
        <dbReference type="Proteomes" id="UP000501379"/>
    </source>
</evidence>
<dbReference type="GO" id="GO:0004016">
    <property type="term" value="F:adenylate cyclase activity"/>
    <property type="evidence" value="ECO:0007669"/>
    <property type="project" value="UniProtKB-EC"/>
</dbReference>
<dbReference type="InterPro" id="IPR000274">
    <property type="entry name" value="Adenylate_cyclase_1"/>
</dbReference>
<accession>A0A6M8FKP0</accession>
<dbReference type="PANTHER" id="PTHR38760">
    <property type="entry name" value="ADENYLATE CYCLASE"/>
    <property type="match status" value="1"/>
</dbReference>
<keyword evidence="3" id="KW-1185">Reference proteome</keyword>
<protein>
    <submittedName>
        <fullName evidence="2">Class I adenylate cyclase</fullName>
        <ecNumber evidence="2">4.6.1.1</ecNumber>
    </submittedName>
</protein>
<dbReference type="Pfam" id="PF01295">
    <property type="entry name" value="Adenylate_cycl"/>
    <property type="match status" value="1"/>
</dbReference>
<dbReference type="Proteomes" id="UP000501379">
    <property type="component" value="Chromosome"/>
</dbReference>
<name>A0A6M8FKP0_9GAMM</name>
<organism evidence="2 3">
    <name type="scientific">Aquipseudomonas campi</name>
    <dbReference type="NCBI Taxonomy" id="2731681"/>
    <lineage>
        <taxon>Bacteria</taxon>
        <taxon>Pseudomonadati</taxon>
        <taxon>Pseudomonadota</taxon>
        <taxon>Gammaproteobacteria</taxon>
        <taxon>Pseudomonadales</taxon>
        <taxon>Pseudomonadaceae</taxon>
        <taxon>Aquipseudomonas</taxon>
    </lineage>
</organism>
<dbReference type="EC" id="4.6.1.1" evidence="2"/>
<evidence type="ECO:0000313" key="2">
    <source>
        <dbReference type="EMBL" id="QKE64922.1"/>
    </source>
</evidence>
<dbReference type="Pfam" id="PF12633">
    <property type="entry name" value="Adenyl_cycl_N"/>
    <property type="match status" value="1"/>
</dbReference>
<gene>
    <name evidence="2" type="ORF">HNE05_16710</name>
</gene>